<dbReference type="PROSITE" id="PS51257">
    <property type="entry name" value="PROKAR_LIPOPROTEIN"/>
    <property type="match status" value="1"/>
</dbReference>
<comment type="caution">
    <text evidence="2">The sequence shown here is derived from an EMBL/GenBank/DDBJ whole genome shotgun (WGS) entry which is preliminary data.</text>
</comment>
<dbReference type="Gene3D" id="3.60.10.10">
    <property type="entry name" value="Endonuclease/exonuclease/phosphatase"/>
    <property type="match status" value="1"/>
</dbReference>
<keyword evidence="1" id="KW-0732">Signal</keyword>
<protein>
    <submittedName>
        <fullName evidence="2">T9SS type A sorting domain-containing protein</fullName>
    </submittedName>
</protein>
<dbReference type="RefSeq" id="WP_227476657.1">
    <property type="nucleotide sequence ID" value="NZ_JAFMPT010000006.1"/>
</dbReference>
<name>A0ABS8EPH6_9FLAO</name>
<dbReference type="NCBIfam" id="TIGR04183">
    <property type="entry name" value="Por_Secre_tail"/>
    <property type="match status" value="1"/>
</dbReference>
<dbReference type="SUPFAM" id="SSF56219">
    <property type="entry name" value="DNase I-like"/>
    <property type="match status" value="1"/>
</dbReference>
<accession>A0ABS8EPH6</accession>
<reference evidence="3" key="2">
    <citation type="submission" date="2023-07" db="EMBL/GenBank/DDBJ databases">
        <title>Genome of Winogradskyella sp. E313.</title>
        <authorList>
            <person name="Zhou Y."/>
        </authorList>
    </citation>
    <scope>NUCLEOTIDE SEQUENCE [LARGE SCALE GENOMIC DNA]</scope>
    <source>
        <strain evidence="3">E313</strain>
    </source>
</reference>
<keyword evidence="3" id="KW-1185">Reference proteome</keyword>
<evidence type="ECO:0000313" key="2">
    <source>
        <dbReference type="EMBL" id="MCC1484212.1"/>
    </source>
</evidence>
<evidence type="ECO:0000313" key="3">
    <source>
        <dbReference type="Proteomes" id="UP000778797"/>
    </source>
</evidence>
<dbReference type="EMBL" id="JAFMPT010000006">
    <property type="protein sequence ID" value="MCC1484212.1"/>
    <property type="molecule type" value="Genomic_DNA"/>
</dbReference>
<dbReference type="InterPro" id="IPR036691">
    <property type="entry name" value="Endo/exonu/phosph_ase_sf"/>
</dbReference>
<sequence length="433" mass="48446">MNKKFIVFTLFISLWLSCLNAQENFRVMFYNLLNYPNETATSGRESNLSLILGDYQPDLFLVCELNNSAGANTILGITQTIIRSSYQMATFVNNTSDDASSDSNELQNLLFYDSNKFTLEEEIIVPTDLRDFNVYRLTINTIDKETNPIEIYAVVAHLKASDNDSDALRRFRMVQELDAYLNTLPANTNVLLGGDLNLYRATESAFQELLDGSNNITFSDPVNRIGNWSDTGNAFVDVFTQSTRTQSGLGGAAGGFDDRFDFILTSENFLNSSNNIRYVTDSYSAYGNNKESSCFNRRINSSDCAKGADNNSPDNNAGFSLAIRNALHNFSDHLPVTIELEIDSQTLSTTNETIANVLLLKKNIIDTELEISINSNLLFNKEFVIYNNLGQRIYISKLANETSNVNVSQFANGLYYMSIPNSDLKPTKFVIAH</sequence>
<dbReference type="Proteomes" id="UP000778797">
    <property type="component" value="Unassembled WGS sequence"/>
</dbReference>
<gene>
    <name evidence="2" type="ORF">J1C55_06410</name>
</gene>
<reference evidence="3" key="1">
    <citation type="submission" date="2021-03" db="EMBL/GenBank/DDBJ databases">
        <title>Genome of Cognatishimia sp. F0-27.</title>
        <authorList>
            <person name="Ping X."/>
        </authorList>
    </citation>
    <scope>NUCLEOTIDE SEQUENCE [LARGE SCALE GENOMIC DNA]</scope>
    <source>
        <strain evidence="3">E313</strain>
    </source>
</reference>
<organism evidence="2 3">
    <name type="scientific">Winogradskyella immobilis</name>
    <dbReference type="NCBI Taxonomy" id="2816852"/>
    <lineage>
        <taxon>Bacteria</taxon>
        <taxon>Pseudomonadati</taxon>
        <taxon>Bacteroidota</taxon>
        <taxon>Flavobacteriia</taxon>
        <taxon>Flavobacteriales</taxon>
        <taxon>Flavobacteriaceae</taxon>
        <taxon>Winogradskyella</taxon>
    </lineage>
</organism>
<proteinExistence type="predicted"/>
<dbReference type="InterPro" id="IPR026444">
    <property type="entry name" value="Secre_tail"/>
</dbReference>
<evidence type="ECO:0000256" key="1">
    <source>
        <dbReference type="ARBA" id="ARBA00022729"/>
    </source>
</evidence>